<name>A0A1A9LFG1_9FLAO</name>
<gene>
    <name evidence="2" type="ORF">A7A78_02855</name>
</gene>
<dbReference type="SUPFAM" id="SSF54427">
    <property type="entry name" value="NTF2-like"/>
    <property type="match status" value="1"/>
</dbReference>
<dbReference type="InterPro" id="IPR032710">
    <property type="entry name" value="NTF2-like_dom_sf"/>
</dbReference>
<evidence type="ECO:0000259" key="1">
    <source>
        <dbReference type="Pfam" id="PF14534"/>
    </source>
</evidence>
<dbReference type="STRING" id="1385699.A7A78_02855"/>
<dbReference type="RefSeq" id="WP_068761627.1">
    <property type="nucleotide sequence ID" value="NZ_LXIE01000012.1"/>
</dbReference>
<feature type="domain" description="DUF4440" evidence="1">
    <location>
        <begin position="55"/>
        <end position="136"/>
    </location>
</feature>
<protein>
    <recommendedName>
        <fullName evidence="1">DUF4440 domain-containing protein</fullName>
    </recommendedName>
</protein>
<keyword evidence="3" id="KW-1185">Reference proteome</keyword>
<accession>A0A1A9LFG1</accession>
<evidence type="ECO:0000313" key="2">
    <source>
        <dbReference type="EMBL" id="OAD91452.1"/>
    </source>
</evidence>
<evidence type="ECO:0000313" key="3">
    <source>
        <dbReference type="Proteomes" id="UP000077552"/>
    </source>
</evidence>
<proteinExistence type="predicted"/>
<dbReference type="Pfam" id="PF14534">
    <property type="entry name" value="DUF4440"/>
    <property type="match status" value="1"/>
</dbReference>
<dbReference type="Proteomes" id="UP000077552">
    <property type="component" value="Unassembled WGS sequence"/>
</dbReference>
<dbReference type="OrthoDB" id="1119084at2"/>
<dbReference type="InterPro" id="IPR027843">
    <property type="entry name" value="DUF4440"/>
</dbReference>
<dbReference type="EMBL" id="LXIE01000012">
    <property type="protein sequence ID" value="OAD91452.1"/>
    <property type="molecule type" value="Genomic_DNA"/>
</dbReference>
<reference evidence="2 3" key="1">
    <citation type="submission" date="2016-05" db="EMBL/GenBank/DDBJ databases">
        <title>Genome sequencing of Vitellibacter soesokkakensis RSSK-12.</title>
        <authorList>
            <person name="Thevarajoo S."/>
            <person name="Selvaratnam C."/>
            <person name="Goh K.M."/>
            <person name="Chan K.-G."/>
            <person name="Chong C.S."/>
        </authorList>
    </citation>
    <scope>NUCLEOTIDE SEQUENCE [LARGE SCALE GENOMIC DNA]</scope>
    <source>
        <strain evidence="2 3">RSSK-12</strain>
    </source>
</reference>
<organism evidence="2 3">
    <name type="scientific">Aequorivita soesokkakensis</name>
    <dbReference type="NCBI Taxonomy" id="1385699"/>
    <lineage>
        <taxon>Bacteria</taxon>
        <taxon>Pseudomonadati</taxon>
        <taxon>Bacteroidota</taxon>
        <taxon>Flavobacteriia</taxon>
        <taxon>Flavobacteriales</taxon>
        <taxon>Flavobacteriaceae</taxon>
        <taxon>Aequorivita</taxon>
    </lineage>
</organism>
<dbReference type="Gene3D" id="3.10.450.50">
    <property type="match status" value="1"/>
</dbReference>
<sequence length="149" mass="16671">MKLKYLLVFAIFWACNEQTQNNKDQSLQQIIKADTDASKLATEIGFNNALLSVADSSFVKLGNGQLPIVGKTAFANSFDKDNDIKTITWQPINGEVAKSGELGYSWGDWQFKTQDTTYYGNYVTIWKKKTDGIWKMCLDGGNSTPNPKL</sequence>
<dbReference type="AlphaFoldDB" id="A0A1A9LFG1"/>
<comment type="caution">
    <text evidence="2">The sequence shown here is derived from an EMBL/GenBank/DDBJ whole genome shotgun (WGS) entry which is preliminary data.</text>
</comment>